<keyword evidence="3" id="KW-1185">Reference proteome</keyword>
<proteinExistence type="predicted"/>
<evidence type="ECO:0000313" key="3">
    <source>
        <dbReference type="Proteomes" id="UP001597512"/>
    </source>
</evidence>
<protein>
    <submittedName>
        <fullName evidence="2">Uncharacterized protein</fullName>
    </submittedName>
</protein>
<evidence type="ECO:0000256" key="1">
    <source>
        <dbReference type="SAM" id="MobiDB-lite"/>
    </source>
</evidence>
<organism evidence="2 3">
    <name type="scientific">Spirosoma flavum</name>
    <dbReference type="NCBI Taxonomy" id="2048557"/>
    <lineage>
        <taxon>Bacteria</taxon>
        <taxon>Pseudomonadati</taxon>
        <taxon>Bacteroidota</taxon>
        <taxon>Cytophagia</taxon>
        <taxon>Cytophagales</taxon>
        <taxon>Cytophagaceae</taxon>
        <taxon>Spirosoma</taxon>
    </lineage>
</organism>
<feature type="region of interest" description="Disordered" evidence="1">
    <location>
        <begin position="1"/>
        <end position="119"/>
    </location>
</feature>
<feature type="compositionally biased region" description="Basic and acidic residues" evidence="1">
    <location>
        <begin position="42"/>
        <end position="52"/>
    </location>
</feature>
<accession>A0ABW6AQD0</accession>
<dbReference type="EMBL" id="JBHUOM010000023">
    <property type="protein sequence ID" value="MFD2936259.1"/>
    <property type="molecule type" value="Genomic_DNA"/>
</dbReference>
<name>A0ABW6AQD0_9BACT</name>
<gene>
    <name evidence="2" type="ORF">ACFS25_20935</name>
</gene>
<evidence type="ECO:0000313" key="2">
    <source>
        <dbReference type="EMBL" id="MFD2936259.1"/>
    </source>
</evidence>
<dbReference type="Proteomes" id="UP001597512">
    <property type="component" value="Unassembled WGS sequence"/>
</dbReference>
<dbReference type="RefSeq" id="WP_381504897.1">
    <property type="nucleotide sequence ID" value="NZ_JBHUOM010000023.1"/>
</dbReference>
<sequence>MRHFSPDFNELTGGSSSHVPSGMDNDPNADEEVIDQQQDSLSPREEYPKAIDESPSLDEANADQAEPAKIVPDDLAASIAYALDGSGPGPTNDKPNVAGHSVIAEGMTGGGSEDDEDVS</sequence>
<reference evidence="3" key="1">
    <citation type="journal article" date="2019" name="Int. J. Syst. Evol. Microbiol.">
        <title>The Global Catalogue of Microorganisms (GCM) 10K type strain sequencing project: providing services to taxonomists for standard genome sequencing and annotation.</title>
        <authorList>
            <consortium name="The Broad Institute Genomics Platform"/>
            <consortium name="The Broad Institute Genome Sequencing Center for Infectious Disease"/>
            <person name="Wu L."/>
            <person name="Ma J."/>
        </authorList>
    </citation>
    <scope>NUCLEOTIDE SEQUENCE [LARGE SCALE GENOMIC DNA]</scope>
    <source>
        <strain evidence="3">KCTC 52490</strain>
    </source>
</reference>
<comment type="caution">
    <text evidence="2">The sequence shown here is derived from an EMBL/GenBank/DDBJ whole genome shotgun (WGS) entry which is preliminary data.</text>
</comment>